<dbReference type="EMBL" id="CM044702">
    <property type="protein sequence ID" value="KAI5675713.1"/>
    <property type="molecule type" value="Genomic_DNA"/>
</dbReference>
<organism evidence="1 2">
    <name type="scientific">Catharanthus roseus</name>
    <name type="common">Madagascar periwinkle</name>
    <name type="synonym">Vinca rosea</name>
    <dbReference type="NCBI Taxonomy" id="4058"/>
    <lineage>
        <taxon>Eukaryota</taxon>
        <taxon>Viridiplantae</taxon>
        <taxon>Streptophyta</taxon>
        <taxon>Embryophyta</taxon>
        <taxon>Tracheophyta</taxon>
        <taxon>Spermatophyta</taxon>
        <taxon>Magnoliopsida</taxon>
        <taxon>eudicotyledons</taxon>
        <taxon>Gunneridae</taxon>
        <taxon>Pentapetalae</taxon>
        <taxon>asterids</taxon>
        <taxon>lamiids</taxon>
        <taxon>Gentianales</taxon>
        <taxon>Apocynaceae</taxon>
        <taxon>Rauvolfioideae</taxon>
        <taxon>Vinceae</taxon>
        <taxon>Catharanthinae</taxon>
        <taxon>Catharanthus</taxon>
    </lineage>
</organism>
<proteinExistence type="predicted"/>
<dbReference type="Proteomes" id="UP001060085">
    <property type="component" value="Linkage Group LG02"/>
</dbReference>
<evidence type="ECO:0000313" key="2">
    <source>
        <dbReference type="Proteomes" id="UP001060085"/>
    </source>
</evidence>
<comment type="caution">
    <text evidence="1">The sequence shown here is derived from an EMBL/GenBank/DDBJ whole genome shotgun (WGS) entry which is preliminary data.</text>
</comment>
<name>A0ACC0BSR1_CATRO</name>
<protein>
    <submittedName>
        <fullName evidence="1">Uncharacterized protein</fullName>
    </submittedName>
</protein>
<gene>
    <name evidence="1" type="ORF">M9H77_06663</name>
</gene>
<reference evidence="2" key="1">
    <citation type="journal article" date="2023" name="Nat. Plants">
        <title>Single-cell RNA sequencing provides a high-resolution roadmap for understanding the multicellular compartmentation of specialized metabolism.</title>
        <authorList>
            <person name="Sun S."/>
            <person name="Shen X."/>
            <person name="Li Y."/>
            <person name="Li Y."/>
            <person name="Wang S."/>
            <person name="Li R."/>
            <person name="Zhang H."/>
            <person name="Shen G."/>
            <person name="Guo B."/>
            <person name="Wei J."/>
            <person name="Xu J."/>
            <person name="St-Pierre B."/>
            <person name="Chen S."/>
            <person name="Sun C."/>
        </authorList>
    </citation>
    <scope>NUCLEOTIDE SEQUENCE [LARGE SCALE GENOMIC DNA]</scope>
</reference>
<evidence type="ECO:0000313" key="1">
    <source>
        <dbReference type="EMBL" id="KAI5675713.1"/>
    </source>
</evidence>
<accession>A0ACC0BSR1</accession>
<sequence length="165" mass="18374">MASSYVVSDNIMKNKVIIIIGTTGTGKSPLSLDPTTHFPSKIINSVKIHVYKGLDIVSNKVPISKRLGIPHHLLGQVEQDVDYNFVDFCRDTIAIIETILKSNRVPIIVGGSNSFLKALVEDPVYNFKSSYECCFIWTDVSFTVLDSYVSKRVDQMVYVGLVDEV</sequence>
<keyword evidence="2" id="KW-1185">Reference proteome</keyword>